<reference evidence="3 4" key="1">
    <citation type="submission" date="2018-06" db="EMBL/GenBank/DDBJ databases">
        <title>Genomic Encyclopedia of Archaeal and Bacterial Type Strains, Phase II (KMG-II): from individual species to whole genera.</title>
        <authorList>
            <person name="Goeker M."/>
        </authorList>
    </citation>
    <scope>NUCLEOTIDE SEQUENCE [LARGE SCALE GENOMIC DNA]</scope>
    <source>
        <strain evidence="3 4">DSM 23241</strain>
    </source>
</reference>
<dbReference type="InterPro" id="IPR029756">
    <property type="entry name" value="MTH1187/YkoF-like"/>
</dbReference>
<dbReference type="Gene3D" id="3.30.70.930">
    <property type="match status" value="1"/>
</dbReference>
<dbReference type="SUPFAM" id="SSF89957">
    <property type="entry name" value="MTH1187/YkoF-like"/>
    <property type="match status" value="1"/>
</dbReference>
<evidence type="ECO:0000256" key="1">
    <source>
        <dbReference type="ARBA" id="ARBA00010272"/>
    </source>
</evidence>
<evidence type="ECO:0000313" key="3">
    <source>
        <dbReference type="EMBL" id="PZX63586.1"/>
    </source>
</evidence>
<evidence type="ECO:0000259" key="2">
    <source>
        <dbReference type="Pfam" id="PF01910"/>
    </source>
</evidence>
<dbReference type="AlphaFoldDB" id="A0A2W7RXN5"/>
<dbReference type="Pfam" id="PF01910">
    <property type="entry name" value="Thiamine_BP"/>
    <property type="match status" value="1"/>
</dbReference>
<dbReference type="InterPro" id="IPR002767">
    <property type="entry name" value="Thiamine_BP"/>
</dbReference>
<comment type="similarity">
    <text evidence="1">Belongs to the UPF0045 family.</text>
</comment>
<accession>A0A2W7RXN5</accession>
<dbReference type="InterPro" id="IPR051614">
    <property type="entry name" value="UPF0045_domain"/>
</dbReference>
<sequence>MHQFIVNASIQLIPVVTDKHPYLWVDEAISIIQQSGITYEVGPFATVIEGKYTEVMQVIQNINEYLYSLGCEEWIQNIQIQIRSKGDITGLEKTQKFQQ</sequence>
<dbReference type="PANTHER" id="PTHR33777">
    <property type="entry name" value="UPF0045 PROTEIN ECM15"/>
    <property type="match status" value="1"/>
</dbReference>
<keyword evidence="4" id="KW-1185">Reference proteome</keyword>
<dbReference type="OrthoDB" id="5886358at2"/>
<feature type="domain" description="Thiamine-binding protein" evidence="2">
    <location>
        <begin position="8"/>
        <end position="96"/>
    </location>
</feature>
<gene>
    <name evidence="3" type="ORF">LX80_01237</name>
</gene>
<protein>
    <submittedName>
        <fullName evidence="3">Uncharacterized protein YqgV (UPF0045/DUF77 family)</fullName>
    </submittedName>
</protein>
<dbReference type="GO" id="GO:0005829">
    <property type="term" value="C:cytosol"/>
    <property type="evidence" value="ECO:0007669"/>
    <property type="project" value="TreeGrafter"/>
</dbReference>
<name>A0A2W7RXN5_9BACT</name>
<proteinExistence type="inferred from homology"/>
<dbReference type="Proteomes" id="UP000249720">
    <property type="component" value="Unassembled WGS sequence"/>
</dbReference>
<organism evidence="3 4">
    <name type="scientific">Hydrotalea sandarakina</name>
    <dbReference type="NCBI Taxonomy" id="1004304"/>
    <lineage>
        <taxon>Bacteria</taxon>
        <taxon>Pseudomonadati</taxon>
        <taxon>Bacteroidota</taxon>
        <taxon>Chitinophagia</taxon>
        <taxon>Chitinophagales</taxon>
        <taxon>Chitinophagaceae</taxon>
        <taxon>Hydrotalea</taxon>
    </lineage>
</organism>
<dbReference type="EMBL" id="QKZV01000003">
    <property type="protein sequence ID" value="PZX63586.1"/>
    <property type="molecule type" value="Genomic_DNA"/>
</dbReference>
<comment type="caution">
    <text evidence="3">The sequence shown here is derived from an EMBL/GenBank/DDBJ whole genome shotgun (WGS) entry which is preliminary data.</text>
</comment>
<evidence type="ECO:0000313" key="4">
    <source>
        <dbReference type="Proteomes" id="UP000249720"/>
    </source>
</evidence>
<dbReference type="PANTHER" id="PTHR33777:SF1">
    <property type="entry name" value="UPF0045 PROTEIN ECM15"/>
    <property type="match status" value="1"/>
</dbReference>
<dbReference type="RefSeq" id="WP_111294329.1">
    <property type="nucleotide sequence ID" value="NZ_QKZV01000003.1"/>
</dbReference>